<dbReference type="Proteomes" id="UP000554235">
    <property type="component" value="Unassembled WGS sequence"/>
</dbReference>
<dbReference type="SMART" id="SM00066">
    <property type="entry name" value="GAL4"/>
    <property type="match status" value="1"/>
</dbReference>
<dbReference type="GO" id="GO:0008270">
    <property type="term" value="F:zinc ion binding"/>
    <property type="evidence" value="ECO:0007669"/>
    <property type="project" value="InterPro"/>
</dbReference>
<dbReference type="PANTHER" id="PTHR47655:SF2">
    <property type="entry name" value="QUINIC ACID UTILIZATION ACTIVATOR"/>
    <property type="match status" value="1"/>
</dbReference>
<evidence type="ECO:0000256" key="2">
    <source>
        <dbReference type="ARBA" id="ARBA00023242"/>
    </source>
</evidence>
<dbReference type="GO" id="GO:0045944">
    <property type="term" value="P:positive regulation of transcription by RNA polymerase II"/>
    <property type="evidence" value="ECO:0007669"/>
    <property type="project" value="TreeGrafter"/>
</dbReference>
<name>A0A8H4KVG3_9HYPO</name>
<dbReference type="SUPFAM" id="SSF57701">
    <property type="entry name" value="Zn2/Cys6 DNA-binding domain"/>
    <property type="match status" value="1"/>
</dbReference>
<dbReference type="GO" id="GO:0006351">
    <property type="term" value="P:DNA-templated transcription"/>
    <property type="evidence" value="ECO:0007669"/>
    <property type="project" value="InterPro"/>
</dbReference>
<dbReference type="InterPro" id="IPR052783">
    <property type="entry name" value="Metabolic/Drug-Res_Regulator"/>
</dbReference>
<dbReference type="Gene3D" id="4.10.240.10">
    <property type="entry name" value="Zn(2)-C6 fungal-type DNA-binding domain"/>
    <property type="match status" value="1"/>
</dbReference>
<accession>A0A8H4KVG3</accession>
<gene>
    <name evidence="4" type="ORF">FALBO_15040</name>
</gene>
<dbReference type="InterPro" id="IPR007219">
    <property type="entry name" value="XnlR_reg_dom"/>
</dbReference>
<dbReference type="InterPro" id="IPR036864">
    <property type="entry name" value="Zn2-C6_fun-type_DNA-bd_sf"/>
</dbReference>
<dbReference type="CDD" id="cd12148">
    <property type="entry name" value="fungal_TF_MHR"/>
    <property type="match status" value="1"/>
</dbReference>
<protein>
    <submittedName>
        <fullName evidence="4">C6 transcription factor</fullName>
    </submittedName>
</protein>
<dbReference type="GO" id="GO:0000981">
    <property type="term" value="F:DNA-binding transcription factor activity, RNA polymerase II-specific"/>
    <property type="evidence" value="ECO:0007669"/>
    <property type="project" value="InterPro"/>
</dbReference>
<evidence type="ECO:0000313" key="4">
    <source>
        <dbReference type="EMBL" id="KAF4458230.1"/>
    </source>
</evidence>
<dbReference type="Pfam" id="PF04082">
    <property type="entry name" value="Fungal_trans"/>
    <property type="match status" value="1"/>
</dbReference>
<evidence type="ECO:0000259" key="3">
    <source>
        <dbReference type="PROSITE" id="PS50048"/>
    </source>
</evidence>
<evidence type="ECO:0000256" key="1">
    <source>
        <dbReference type="ARBA" id="ARBA00022723"/>
    </source>
</evidence>
<dbReference type="CDD" id="cd00067">
    <property type="entry name" value="GAL4"/>
    <property type="match status" value="1"/>
</dbReference>
<reference evidence="4 5" key="1">
    <citation type="submission" date="2020-01" db="EMBL/GenBank/DDBJ databases">
        <title>Identification and distribution of gene clusters putatively required for synthesis of sphingolipid metabolism inhibitors in phylogenetically diverse species of the filamentous fungus Fusarium.</title>
        <authorList>
            <person name="Kim H.-S."/>
            <person name="Busman M."/>
            <person name="Brown D.W."/>
            <person name="Divon H."/>
            <person name="Uhlig S."/>
            <person name="Proctor R.H."/>
        </authorList>
    </citation>
    <scope>NUCLEOTIDE SEQUENCE [LARGE SCALE GENOMIC DNA]</scope>
    <source>
        <strain evidence="4 5">NRRL 20459</strain>
    </source>
</reference>
<keyword evidence="2" id="KW-0539">Nucleus</keyword>
<keyword evidence="1" id="KW-0479">Metal-binding</keyword>
<dbReference type="OrthoDB" id="2534600at2759"/>
<dbReference type="GO" id="GO:0003677">
    <property type="term" value="F:DNA binding"/>
    <property type="evidence" value="ECO:0007669"/>
    <property type="project" value="InterPro"/>
</dbReference>
<dbReference type="PANTHER" id="PTHR47655">
    <property type="entry name" value="QUINIC ACID UTILIZATION ACTIVATOR"/>
    <property type="match status" value="1"/>
</dbReference>
<dbReference type="PROSITE" id="PS50048">
    <property type="entry name" value="ZN2_CY6_FUNGAL_2"/>
    <property type="match status" value="1"/>
</dbReference>
<feature type="domain" description="Zn(2)-C6 fungal-type" evidence="3">
    <location>
        <begin position="19"/>
        <end position="49"/>
    </location>
</feature>
<keyword evidence="5" id="KW-1185">Reference proteome</keyword>
<evidence type="ECO:0000313" key="5">
    <source>
        <dbReference type="Proteomes" id="UP000554235"/>
    </source>
</evidence>
<comment type="caution">
    <text evidence="4">The sequence shown here is derived from an EMBL/GenBank/DDBJ whole genome shotgun (WGS) entry which is preliminary data.</text>
</comment>
<proteinExistence type="predicted"/>
<dbReference type="Pfam" id="PF00172">
    <property type="entry name" value="Zn_clus"/>
    <property type="match status" value="1"/>
</dbReference>
<sequence>MDKAVNRPTVNKRKRVSRACDYCRARKHRCDGRHPTCSPCSAIHQPCSYGSDIKKRGLPTGYVRSLELLWALVFTVVPNSTSIVRELLPEIQLALDSRGRLVMDSALIKDPDILKHAWEGSGIQGELDQLLSGVQENSHSSAGPATITKDEDSAFDLPPHLKSFDVVQSTLADGTPPSSDPADADSAETLPRQLPREIQAPQQNDAEPPTFPHNVQRLLDMYFAHTHCWLPIVRKHKMLELLYSPSRTALAEGGNLATFWAILAHSSLQASRDPLRPAGRRSSMSTPEQVYAKARQHIPNEEAREPGHAQALLILSLFKLDQGQISACWHLIGQAVRICLDLGTSLDRRDQTIASGSDDDQNRLLLACFVLDTVVSCQLGKPPHLRTVDVKFLLPLAETGQDEWEPRTICPGESNSQHRGDSVHQPLRAISVFNRYVDLICVLNDGMLDLMASDELCINHSLELSRWHDQLPQHCILSLPGQDQTEAMQRLSPQLLNLYLANPNPKRCSSKRRRLLSCGMDYLAWGV</sequence>
<dbReference type="AlphaFoldDB" id="A0A8H4KVG3"/>
<dbReference type="PROSITE" id="PS00463">
    <property type="entry name" value="ZN2_CY6_FUNGAL_1"/>
    <property type="match status" value="1"/>
</dbReference>
<dbReference type="EMBL" id="JAADYS010002533">
    <property type="protein sequence ID" value="KAF4458230.1"/>
    <property type="molecule type" value="Genomic_DNA"/>
</dbReference>
<organism evidence="4 5">
    <name type="scientific">Fusarium albosuccineum</name>
    <dbReference type="NCBI Taxonomy" id="1237068"/>
    <lineage>
        <taxon>Eukaryota</taxon>
        <taxon>Fungi</taxon>
        <taxon>Dikarya</taxon>
        <taxon>Ascomycota</taxon>
        <taxon>Pezizomycotina</taxon>
        <taxon>Sordariomycetes</taxon>
        <taxon>Hypocreomycetidae</taxon>
        <taxon>Hypocreales</taxon>
        <taxon>Nectriaceae</taxon>
        <taxon>Fusarium</taxon>
        <taxon>Fusarium decemcellulare species complex</taxon>
    </lineage>
</organism>
<dbReference type="SMART" id="SM00906">
    <property type="entry name" value="Fungal_trans"/>
    <property type="match status" value="1"/>
</dbReference>
<dbReference type="InterPro" id="IPR001138">
    <property type="entry name" value="Zn2Cys6_DnaBD"/>
</dbReference>